<feature type="transmembrane region" description="Helical" evidence="1">
    <location>
        <begin position="104"/>
        <end position="124"/>
    </location>
</feature>
<dbReference type="Pfam" id="PF14237">
    <property type="entry name" value="GYF_2"/>
    <property type="match status" value="1"/>
</dbReference>
<organism evidence="3 4">
    <name type="scientific">Haloferula chungangensis</name>
    <dbReference type="NCBI Taxonomy" id="1048331"/>
    <lineage>
        <taxon>Bacteria</taxon>
        <taxon>Pseudomonadati</taxon>
        <taxon>Verrucomicrobiota</taxon>
        <taxon>Verrucomicrobiia</taxon>
        <taxon>Verrucomicrobiales</taxon>
        <taxon>Verrucomicrobiaceae</taxon>
        <taxon>Haloferula</taxon>
    </lineage>
</organism>
<proteinExistence type="predicted"/>
<feature type="domain" description="GYF" evidence="2">
    <location>
        <begin position="8"/>
        <end position="58"/>
    </location>
</feature>
<dbReference type="InterPro" id="IPR025640">
    <property type="entry name" value="GYF_2"/>
</dbReference>
<evidence type="ECO:0000313" key="3">
    <source>
        <dbReference type="EMBL" id="MFC7336386.1"/>
    </source>
</evidence>
<accession>A0ABW2L4A4</accession>
<feature type="transmembrane region" description="Helical" evidence="1">
    <location>
        <begin position="202"/>
        <end position="225"/>
    </location>
</feature>
<gene>
    <name evidence="3" type="ORF">ACFQY0_04285</name>
</gene>
<evidence type="ECO:0000313" key="4">
    <source>
        <dbReference type="Proteomes" id="UP001596472"/>
    </source>
</evidence>
<keyword evidence="1" id="KW-0812">Transmembrane</keyword>
<keyword evidence="1" id="KW-0472">Membrane</keyword>
<name>A0ABW2L4A4_9BACT</name>
<keyword evidence="1" id="KW-1133">Transmembrane helix</keyword>
<keyword evidence="4" id="KW-1185">Reference proteome</keyword>
<feature type="transmembrane region" description="Helical" evidence="1">
    <location>
        <begin position="136"/>
        <end position="156"/>
    </location>
</feature>
<evidence type="ECO:0000256" key="1">
    <source>
        <dbReference type="SAM" id="Phobius"/>
    </source>
</evidence>
<comment type="caution">
    <text evidence="3">The sequence shown here is derived from an EMBL/GenBank/DDBJ whole genome shotgun (WGS) entry which is preliminary data.</text>
</comment>
<reference evidence="4" key="1">
    <citation type="journal article" date="2019" name="Int. J. Syst. Evol. Microbiol.">
        <title>The Global Catalogue of Microorganisms (GCM) 10K type strain sequencing project: providing services to taxonomists for standard genome sequencing and annotation.</title>
        <authorList>
            <consortium name="The Broad Institute Genomics Platform"/>
            <consortium name="The Broad Institute Genome Sequencing Center for Infectious Disease"/>
            <person name="Wu L."/>
            <person name="Ma J."/>
        </authorList>
    </citation>
    <scope>NUCLEOTIDE SEQUENCE [LARGE SCALE GENOMIC DNA]</scope>
    <source>
        <strain evidence="4">CGMCC 4.1467</strain>
    </source>
</reference>
<sequence length="261" mass="28750">MSEEKDEWYVSRSGQRFGPVTFARMMEAASAGRLEPRTDMVIGGGLKEWKPAGEVEGLFKAPGVERQGGLVDHDVASDPMPVSEGYDDAGEDEMKPRMPGVSRLAYFLGVVVLPVLMMTGPGLLMPQLEPLIDEAYVPWVELMVFLIPFSLLIVIVVKRFENLAMSGAWFLGIFVPLLNWWVGYRLFACPPGYHATKKLDGIGKFLAAIYWSGPVLAIAAAFLFAGKIAEAKESGTLDEPFSRYELHRPSVPRLEPSESAP</sequence>
<dbReference type="EMBL" id="JBHTBS010000002">
    <property type="protein sequence ID" value="MFC7336386.1"/>
    <property type="molecule type" value="Genomic_DNA"/>
</dbReference>
<protein>
    <submittedName>
        <fullName evidence="3">GYF domain-containing protein</fullName>
    </submittedName>
</protein>
<dbReference type="Proteomes" id="UP001596472">
    <property type="component" value="Unassembled WGS sequence"/>
</dbReference>
<feature type="transmembrane region" description="Helical" evidence="1">
    <location>
        <begin position="163"/>
        <end position="182"/>
    </location>
</feature>
<evidence type="ECO:0000259" key="2">
    <source>
        <dbReference type="Pfam" id="PF14237"/>
    </source>
</evidence>
<dbReference type="RefSeq" id="WP_379709513.1">
    <property type="nucleotide sequence ID" value="NZ_JBHTBS010000002.1"/>
</dbReference>